<evidence type="ECO:0000313" key="6">
    <source>
        <dbReference type="Proteomes" id="UP000049472"/>
    </source>
</evidence>
<evidence type="ECO:0000313" key="3">
    <source>
        <dbReference type="EMBL" id="CRL37851.1"/>
    </source>
</evidence>
<dbReference type="EMBL" id="CYXM01000003">
    <property type="protein sequence ID" value="CUM86323.1"/>
    <property type="molecule type" value="Genomic_DNA"/>
</dbReference>
<dbReference type="Proteomes" id="UP000049472">
    <property type="component" value="Unassembled WGS sequence"/>
</dbReference>
<accession>A0A0M6WM83</accession>
<evidence type="ECO:0000313" key="7">
    <source>
        <dbReference type="Proteomes" id="UP000095673"/>
    </source>
</evidence>
<evidence type="ECO:0000313" key="4">
    <source>
        <dbReference type="EMBL" id="CUM86323.1"/>
    </source>
</evidence>
<feature type="compositionally biased region" description="Basic and acidic residues" evidence="1">
    <location>
        <begin position="13"/>
        <end position="23"/>
    </location>
</feature>
<dbReference type="RefSeq" id="WP_012742994.1">
    <property type="nucleotide sequence ID" value="NZ_CP092643.1"/>
</dbReference>
<feature type="transmembrane region" description="Helical" evidence="2">
    <location>
        <begin position="214"/>
        <end position="232"/>
    </location>
</feature>
<dbReference type="EMBL" id="CVRQ01000020">
    <property type="protein sequence ID" value="CRL37851.1"/>
    <property type="molecule type" value="Genomic_DNA"/>
</dbReference>
<evidence type="ECO:0000256" key="2">
    <source>
        <dbReference type="SAM" id="Phobius"/>
    </source>
</evidence>
<feature type="region of interest" description="Disordered" evidence="1">
    <location>
        <begin position="1"/>
        <end position="23"/>
    </location>
</feature>
<feature type="transmembrane region" description="Helical" evidence="2">
    <location>
        <begin position="74"/>
        <end position="91"/>
    </location>
</feature>
<keyword evidence="2" id="KW-0812">Transmembrane</keyword>
<dbReference type="GeneID" id="86988939"/>
<dbReference type="AlphaFoldDB" id="A0A0M6WM83"/>
<protein>
    <recommendedName>
        <fullName evidence="9">ABC-2 transporter permease</fullName>
    </recommendedName>
</protein>
<proteinExistence type="predicted"/>
<feature type="transmembrane region" description="Helical" evidence="2">
    <location>
        <begin position="132"/>
        <end position="151"/>
    </location>
</feature>
<dbReference type="OrthoDB" id="9902942at2"/>
<reference evidence="6" key="1">
    <citation type="submission" date="2015-05" db="EMBL/GenBank/DDBJ databases">
        <authorList>
            <consortium name="Pathogen Informatics"/>
        </authorList>
    </citation>
    <scope>NUCLEOTIDE SEQUENCE [LARGE SCALE GENOMIC DNA]</scope>
    <source>
        <strain evidence="4 7">2789STDY5834968</strain>
        <strain evidence="6">T1-815</strain>
    </source>
</reference>
<evidence type="ECO:0000313" key="8">
    <source>
        <dbReference type="Proteomes" id="UP000479563"/>
    </source>
</evidence>
<feature type="transmembrane region" description="Helical" evidence="2">
    <location>
        <begin position="157"/>
        <end position="178"/>
    </location>
</feature>
<reference evidence="5 8" key="3">
    <citation type="journal article" date="2019" name="Nat. Med.">
        <title>A library of human gut bacterial isolates paired with longitudinal multiomics data enables mechanistic microbiome research.</title>
        <authorList>
            <person name="Poyet M."/>
            <person name="Groussin M."/>
            <person name="Gibbons S.M."/>
            <person name="Avila-Pacheco J."/>
            <person name="Jiang X."/>
            <person name="Kearney S.M."/>
            <person name="Perrotta A.R."/>
            <person name="Berdy B."/>
            <person name="Zhao S."/>
            <person name="Lieberman T.D."/>
            <person name="Swanson P.K."/>
            <person name="Smith M."/>
            <person name="Roesemann S."/>
            <person name="Alexander J.E."/>
            <person name="Rich S.A."/>
            <person name="Livny J."/>
            <person name="Vlamakis H."/>
            <person name="Clish C."/>
            <person name="Bullock K."/>
            <person name="Deik A."/>
            <person name="Scott J."/>
            <person name="Pierce K.A."/>
            <person name="Xavier R.J."/>
            <person name="Alm E.J."/>
        </authorList>
    </citation>
    <scope>NUCLEOTIDE SEQUENCE [LARGE SCALE GENOMIC DNA]</scope>
    <source>
        <strain evidence="5 8">BIOML-A11</strain>
    </source>
</reference>
<organism evidence="3 6">
    <name type="scientific">Agathobacter rectalis</name>
    <dbReference type="NCBI Taxonomy" id="39491"/>
    <lineage>
        <taxon>Bacteria</taxon>
        <taxon>Bacillati</taxon>
        <taxon>Bacillota</taxon>
        <taxon>Clostridia</taxon>
        <taxon>Lachnospirales</taxon>
        <taxon>Lachnospiraceae</taxon>
        <taxon>Agathobacter</taxon>
    </lineage>
</organism>
<gene>
    <name evidence="4" type="ORF">ERS852580_00893</name>
    <name evidence="5" type="ORF">GKE07_13335</name>
    <name evidence="3" type="ORF">T1815_16781</name>
</gene>
<name>A0A0M6WM83_9FIRM</name>
<reference evidence="3" key="2">
    <citation type="submission" date="2015-05" db="EMBL/GenBank/DDBJ databases">
        <authorList>
            <person name="Wang D.B."/>
            <person name="Wang M."/>
        </authorList>
    </citation>
    <scope>NUCLEOTIDE SEQUENCE [LARGE SCALE GENOMIC DNA]</scope>
    <source>
        <strain evidence="3">T1-815</strain>
    </source>
</reference>
<dbReference type="Proteomes" id="UP000479563">
    <property type="component" value="Unassembled WGS sequence"/>
</dbReference>
<dbReference type="Proteomes" id="UP000095673">
    <property type="component" value="Unassembled WGS sequence"/>
</dbReference>
<keyword evidence="2" id="KW-1133">Transmembrane helix</keyword>
<feature type="transmembrane region" description="Helical" evidence="2">
    <location>
        <begin position="185"/>
        <end position="208"/>
    </location>
</feature>
<keyword evidence="6" id="KW-1185">Reference proteome</keyword>
<dbReference type="EMBL" id="WKQP01000026">
    <property type="protein sequence ID" value="MSC61155.1"/>
    <property type="molecule type" value="Genomic_DNA"/>
</dbReference>
<keyword evidence="2" id="KW-0472">Membrane</keyword>
<evidence type="ECO:0000256" key="1">
    <source>
        <dbReference type="SAM" id="MobiDB-lite"/>
    </source>
</evidence>
<evidence type="ECO:0000313" key="5">
    <source>
        <dbReference type="EMBL" id="MSC61155.1"/>
    </source>
</evidence>
<sequence>MESKSGSMNEKMVSQEHDTERTINKKDNKAKNEVLTYIRDYRVMTNLKYRLITNILIPFLAIFTSMLIACSKTIWAWIGVIVIVYDFYMMCEVVQDYFCFGCMCKKNAFGMHFLKTGFNGVRYFENAVLVDILVRPLRIGITILIASIPFIKFGVNIWSIFDIIMISSIVSVGSLNIFRYMDLGMYIYLLALIVIFPAIAGSIAVLIYGAKIWFIAPVLAVVLVGVIAATYYHMMVRIRRSYVDV</sequence>
<evidence type="ECO:0008006" key="9">
    <source>
        <dbReference type="Google" id="ProtNLM"/>
    </source>
</evidence>
<feature type="transmembrane region" description="Helical" evidence="2">
    <location>
        <begin position="49"/>
        <end position="68"/>
    </location>
</feature>